<dbReference type="InterPro" id="IPR006084">
    <property type="entry name" value="XPG/Rad2"/>
</dbReference>
<dbReference type="Gene3D" id="3.40.50.1010">
    <property type="entry name" value="5'-nuclease"/>
    <property type="match status" value="1"/>
</dbReference>
<dbReference type="OrthoDB" id="2423903at2759"/>
<accession>A0A9P6JF00</accession>
<dbReference type="SUPFAM" id="SSF88723">
    <property type="entry name" value="PIN domain-like"/>
    <property type="match status" value="1"/>
</dbReference>
<proteinExistence type="predicted"/>
<dbReference type="Proteomes" id="UP000738359">
    <property type="component" value="Unassembled WGS sequence"/>
</dbReference>
<comment type="caution">
    <text evidence="2">The sequence shown here is derived from an EMBL/GenBank/DDBJ whole genome shotgun (WGS) entry which is preliminary data.</text>
</comment>
<sequence>MGIAGLWPFLRKKGYDPTLRHFSSLSPIPNQCCIRVDILGSLYMAIRSAYSSHPLTVAHSIVEQNIQKLGDKTALVLYLDGGASEEKRQTQLLREGRRKDALDRANTHLKELELRVVGKLHVRKHHFLGVRKNLSAAYAWPMEARQAFAEYLRSRGWNVVTCDTEADIRIAFDCRAGDVVVSRDSDMLMYRNITTIWRPISYDRFLVYELPGVLTTLGIDRTQFTALGIVSRNDYNRNIYSLGSATNFSIIKELAAGDVPAIVSQYLADNRVARKNTLDEDLAASQRVFVTMMQTPLQTTDQSNSPAEPTISYEELR</sequence>
<feature type="region of interest" description="Disordered" evidence="1">
    <location>
        <begin position="295"/>
        <end position="317"/>
    </location>
</feature>
<reference evidence="2" key="1">
    <citation type="journal article" date="2020" name="Fungal Divers.">
        <title>Resolving the Mortierellaceae phylogeny through synthesis of multi-gene phylogenetics and phylogenomics.</title>
        <authorList>
            <person name="Vandepol N."/>
            <person name="Liber J."/>
            <person name="Desiro A."/>
            <person name="Na H."/>
            <person name="Kennedy M."/>
            <person name="Barry K."/>
            <person name="Grigoriev I.V."/>
            <person name="Miller A.N."/>
            <person name="O'Donnell K."/>
            <person name="Stajich J.E."/>
            <person name="Bonito G."/>
        </authorList>
    </citation>
    <scope>NUCLEOTIDE SEQUENCE</scope>
    <source>
        <strain evidence="2">CK1249</strain>
    </source>
</reference>
<name>A0A9P6JF00_MORAP</name>
<evidence type="ECO:0008006" key="4">
    <source>
        <dbReference type="Google" id="ProtNLM"/>
    </source>
</evidence>
<keyword evidence="3" id="KW-1185">Reference proteome</keyword>
<dbReference type="EMBL" id="JAAAHY010000013">
    <property type="protein sequence ID" value="KAF9968632.1"/>
    <property type="molecule type" value="Genomic_DNA"/>
</dbReference>
<evidence type="ECO:0000313" key="3">
    <source>
        <dbReference type="Proteomes" id="UP000738359"/>
    </source>
</evidence>
<feature type="compositionally biased region" description="Polar residues" evidence="1">
    <location>
        <begin position="295"/>
        <end position="307"/>
    </location>
</feature>
<dbReference type="PANTHER" id="PTHR11081">
    <property type="entry name" value="FLAP ENDONUCLEASE FAMILY MEMBER"/>
    <property type="match status" value="1"/>
</dbReference>
<gene>
    <name evidence="2" type="ORF">BGZ70_001368</name>
</gene>
<evidence type="ECO:0000256" key="1">
    <source>
        <dbReference type="SAM" id="MobiDB-lite"/>
    </source>
</evidence>
<evidence type="ECO:0000313" key="2">
    <source>
        <dbReference type="EMBL" id="KAF9968632.1"/>
    </source>
</evidence>
<dbReference type="AlphaFoldDB" id="A0A9P6JF00"/>
<feature type="non-terminal residue" evidence="2">
    <location>
        <position position="317"/>
    </location>
</feature>
<dbReference type="InterPro" id="IPR029060">
    <property type="entry name" value="PIN-like_dom_sf"/>
</dbReference>
<organism evidence="2 3">
    <name type="scientific">Mortierella alpina</name>
    <name type="common">Oleaginous fungus</name>
    <name type="synonym">Mortierella renispora</name>
    <dbReference type="NCBI Taxonomy" id="64518"/>
    <lineage>
        <taxon>Eukaryota</taxon>
        <taxon>Fungi</taxon>
        <taxon>Fungi incertae sedis</taxon>
        <taxon>Mucoromycota</taxon>
        <taxon>Mortierellomycotina</taxon>
        <taxon>Mortierellomycetes</taxon>
        <taxon>Mortierellales</taxon>
        <taxon>Mortierellaceae</taxon>
        <taxon>Mortierella</taxon>
    </lineage>
</organism>
<protein>
    <recommendedName>
        <fullName evidence="4">XPG-I domain-containing protein</fullName>
    </recommendedName>
</protein>